<gene>
    <name evidence="1" type="ORF">QFC20_007137</name>
</gene>
<sequence>MSIHLELTTTVTAARWASQILGVVAITQLAQAILAPNAIAKMFGLPLSSEPGPSRREKQWITIYASRNAILGLLMLTFGYGQNDWKAVGTIFKVRVLGSVVDMMIAGLQEGQIGKFAFHGAGTAAIATIAHLLG</sequence>
<protein>
    <submittedName>
        <fullName evidence="1">Uncharacterized protein</fullName>
    </submittedName>
</protein>
<name>A0ACC2V2W7_9TREE</name>
<evidence type="ECO:0000313" key="1">
    <source>
        <dbReference type="EMBL" id="KAJ9093455.1"/>
    </source>
</evidence>
<proteinExistence type="predicted"/>
<evidence type="ECO:0000313" key="2">
    <source>
        <dbReference type="Proteomes" id="UP001230649"/>
    </source>
</evidence>
<reference evidence="1" key="1">
    <citation type="submission" date="2023-04" db="EMBL/GenBank/DDBJ databases">
        <title>Draft Genome sequencing of Naganishia species isolated from polar environments using Oxford Nanopore Technology.</title>
        <authorList>
            <person name="Leo P."/>
            <person name="Venkateswaran K."/>
        </authorList>
    </citation>
    <scope>NUCLEOTIDE SEQUENCE</scope>
    <source>
        <strain evidence="1">MNA-CCFEE 5262</strain>
    </source>
</reference>
<comment type="caution">
    <text evidence="1">The sequence shown here is derived from an EMBL/GenBank/DDBJ whole genome shotgun (WGS) entry which is preliminary data.</text>
</comment>
<dbReference type="Proteomes" id="UP001230649">
    <property type="component" value="Unassembled WGS sequence"/>
</dbReference>
<dbReference type="EMBL" id="JASBWS010000155">
    <property type="protein sequence ID" value="KAJ9093455.1"/>
    <property type="molecule type" value="Genomic_DNA"/>
</dbReference>
<organism evidence="1 2">
    <name type="scientific">Naganishia adeliensis</name>
    <dbReference type="NCBI Taxonomy" id="92952"/>
    <lineage>
        <taxon>Eukaryota</taxon>
        <taxon>Fungi</taxon>
        <taxon>Dikarya</taxon>
        <taxon>Basidiomycota</taxon>
        <taxon>Agaricomycotina</taxon>
        <taxon>Tremellomycetes</taxon>
        <taxon>Filobasidiales</taxon>
        <taxon>Filobasidiaceae</taxon>
        <taxon>Naganishia</taxon>
    </lineage>
</organism>
<keyword evidence="2" id="KW-1185">Reference proteome</keyword>
<accession>A0ACC2V2W7</accession>